<dbReference type="EMBL" id="JAOPHQ010002847">
    <property type="protein sequence ID" value="KAK0145615.1"/>
    <property type="molecule type" value="Genomic_DNA"/>
</dbReference>
<comment type="caution">
    <text evidence="2">The sequence shown here is derived from an EMBL/GenBank/DDBJ whole genome shotgun (WGS) entry which is preliminary data.</text>
</comment>
<dbReference type="PANTHER" id="PTHR45749:SF37">
    <property type="entry name" value="OS05G0311600 PROTEIN"/>
    <property type="match status" value="1"/>
</dbReference>
<protein>
    <submittedName>
        <fullName evidence="2">Zinc finger MYM-type protein 1</fullName>
    </submittedName>
</protein>
<feature type="domain" description="DUF4371" evidence="1">
    <location>
        <begin position="26"/>
        <end position="127"/>
    </location>
</feature>
<dbReference type="PANTHER" id="PTHR45749">
    <property type="match status" value="1"/>
</dbReference>
<dbReference type="Pfam" id="PF14291">
    <property type="entry name" value="DUF4371"/>
    <property type="match status" value="1"/>
</dbReference>
<name>A0AA47MSZ6_MERPO</name>
<keyword evidence="3" id="KW-1185">Reference proteome</keyword>
<reference evidence="2" key="1">
    <citation type="journal article" date="2023" name="Front. Mar. Sci.">
        <title>A new Merluccius polli reference genome to investigate the effects of global change in West African waters.</title>
        <authorList>
            <person name="Mateo J.L."/>
            <person name="Blanco-Fernandez C."/>
            <person name="Garcia-Vazquez E."/>
            <person name="Machado-Schiaffino G."/>
        </authorList>
    </citation>
    <scope>NUCLEOTIDE SEQUENCE</scope>
    <source>
        <strain evidence="2">C29</strain>
        <tissue evidence="2">Fin</tissue>
    </source>
</reference>
<sequence length="318" mass="35410">MDLIDQEYKRKVEENRRYINTIAVVLLLTATQKQAQRGHRESEDSDNRGNFIETLTVIAKHDPTIGEKMRGKGNAKYTSSTIQNEILECLANMVRDAIVKEVKESEVFSVIADESKDLQKKEQLSLVDLDAKGLSVKIIQCLEKYGLNYKDNLIGQGYDGAAVMSGKHSGVAARIQSEAKQAFYVHCNAHCLNLVLVDTVKSVAEPRALCLGGEVQQHSIAAAGFSPSGEDPPPLLQLHFQRRYASGTDIQGCSPLALPLPLPLPLLHLISILSLVIKCHLRIQHHGQCWYVTCAPPGSTRLHPEHYGRRQWGKEWEN</sequence>
<evidence type="ECO:0000313" key="2">
    <source>
        <dbReference type="EMBL" id="KAK0145615.1"/>
    </source>
</evidence>
<evidence type="ECO:0000313" key="3">
    <source>
        <dbReference type="Proteomes" id="UP001174136"/>
    </source>
</evidence>
<evidence type="ECO:0000259" key="1">
    <source>
        <dbReference type="Pfam" id="PF14291"/>
    </source>
</evidence>
<accession>A0AA47MSZ6</accession>
<gene>
    <name evidence="2" type="primary">ZMYM1_42</name>
    <name evidence="2" type="ORF">N1851_015472</name>
</gene>
<dbReference type="Proteomes" id="UP001174136">
    <property type="component" value="Unassembled WGS sequence"/>
</dbReference>
<dbReference type="InterPro" id="IPR025398">
    <property type="entry name" value="DUF4371"/>
</dbReference>
<proteinExistence type="predicted"/>
<organism evidence="2 3">
    <name type="scientific">Merluccius polli</name>
    <name type="common">Benguela hake</name>
    <name type="synonym">Merluccius cadenati</name>
    <dbReference type="NCBI Taxonomy" id="89951"/>
    <lineage>
        <taxon>Eukaryota</taxon>
        <taxon>Metazoa</taxon>
        <taxon>Chordata</taxon>
        <taxon>Craniata</taxon>
        <taxon>Vertebrata</taxon>
        <taxon>Euteleostomi</taxon>
        <taxon>Actinopterygii</taxon>
        <taxon>Neopterygii</taxon>
        <taxon>Teleostei</taxon>
        <taxon>Neoteleostei</taxon>
        <taxon>Acanthomorphata</taxon>
        <taxon>Zeiogadaria</taxon>
        <taxon>Gadariae</taxon>
        <taxon>Gadiformes</taxon>
        <taxon>Gadoidei</taxon>
        <taxon>Merlucciidae</taxon>
        <taxon>Merluccius</taxon>
    </lineage>
</organism>
<dbReference type="AlphaFoldDB" id="A0AA47MSZ6"/>